<reference evidence="1 2" key="1">
    <citation type="submission" date="2013-03" db="EMBL/GenBank/DDBJ databases">
        <authorList>
            <person name="Warren W."/>
            <person name="Wilson R.K."/>
        </authorList>
    </citation>
    <scope>NUCLEOTIDE SEQUENCE</scope>
</reference>
<organism evidence="1 2">
    <name type="scientific">Macaca fascicularis</name>
    <name type="common">Crab-eating macaque</name>
    <name type="synonym">Cynomolgus monkey</name>
    <dbReference type="NCBI Taxonomy" id="9541"/>
    <lineage>
        <taxon>Eukaryota</taxon>
        <taxon>Metazoa</taxon>
        <taxon>Chordata</taxon>
        <taxon>Craniata</taxon>
        <taxon>Vertebrata</taxon>
        <taxon>Euteleostomi</taxon>
        <taxon>Mammalia</taxon>
        <taxon>Eutheria</taxon>
        <taxon>Euarchontoglires</taxon>
        <taxon>Primates</taxon>
        <taxon>Haplorrhini</taxon>
        <taxon>Catarrhini</taxon>
        <taxon>Cercopithecidae</taxon>
        <taxon>Cercopithecinae</taxon>
        <taxon>Macaca</taxon>
    </lineage>
</organism>
<reference evidence="1" key="2">
    <citation type="submission" date="2025-08" db="UniProtKB">
        <authorList>
            <consortium name="Ensembl"/>
        </authorList>
    </citation>
    <scope>IDENTIFICATION</scope>
</reference>
<name>A0A7N9DI62_MACFA</name>
<dbReference type="Ensembl" id="ENSMFAT00000088523.1">
    <property type="protein sequence ID" value="ENSMFAP00000064058.1"/>
    <property type="gene ID" value="ENSMFAG00000052356.1"/>
</dbReference>
<dbReference type="PANTHER" id="PTHR12138">
    <property type="entry name" value="PRIMATE-EXPANDED PROTEIN FAMILY"/>
    <property type="match status" value="1"/>
</dbReference>
<reference evidence="1" key="3">
    <citation type="submission" date="2025-09" db="UniProtKB">
        <authorList>
            <consortium name="Ensembl"/>
        </authorList>
    </citation>
    <scope>IDENTIFICATION</scope>
</reference>
<protein>
    <submittedName>
        <fullName evidence="1">Uncharacterized protein</fullName>
    </submittedName>
</protein>
<dbReference type="PANTHER" id="PTHR12138:SF154">
    <property type="entry name" value="PROTEIN-SERINE_THREONINE PHOSPHATASE"/>
    <property type="match status" value="1"/>
</dbReference>
<dbReference type="GeneTree" id="ENSGT01120000271815"/>
<sequence length="112" mass="12137">FFFFCQFWVFCSQYSRLRPRLECSGMISAHCNLHLLGSSNPPTSTFQVAGTTGMCHHTQLIFLNKFFVEMGSCYIAQAGLELLTSGDPPASASQSAGITGVSHCAQPALVLI</sequence>
<dbReference type="PRINTS" id="PR02045">
    <property type="entry name" value="F138DOMAIN"/>
</dbReference>
<proteinExistence type="predicted"/>
<evidence type="ECO:0000313" key="2">
    <source>
        <dbReference type="Proteomes" id="UP000233100"/>
    </source>
</evidence>
<dbReference type="Proteomes" id="UP000233100">
    <property type="component" value="Chromosome 18"/>
</dbReference>
<keyword evidence="2" id="KW-1185">Reference proteome</keyword>
<dbReference type="AlphaFoldDB" id="A0A7N9DI62"/>
<accession>A0A7N9DI62</accession>
<evidence type="ECO:0000313" key="1">
    <source>
        <dbReference type="Ensembl" id="ENSMFAP00000064058.1"/>
    </source>
</evidence>